<dbReference type="InterPro" id="IPR008822">
    <property type="entry name" value="Endonuclease_RusA-like"/>
</dbReference>
<dbReference type="RefSeq" id="WP_117687701.1">
    <property type="nucleotide sequence ID" value="NZ_QSQN01000005.1"/>
</dbReference>
<dbReference type="GO" id="GO:0006281">
    <property type="term" value="P:DNA repair"/>
    <property type="evidence" value="ECO:0007669"/>
    <property type="project" value="InterPro"/>
</dbReference>
<comment type="caution">
    <text evidence="1">The sequence shown here is derived from an EMBL/GenBank/DDBJ whole genome shotgun (WGS) entry which is preliminary data.</text>
</comment>
<dbReference type="AlphaFoldDB" id="A0A3E4LWU4"/>
<dbReference type="Pfam" id="PF05866">
    <property type="entry name" value="RusA"/>
    <property type="match status" value="1"/>
</dbReference>
<dbReference type="GO" id="GO:0000287">
    <property type="term" value="F:magnesium ion binding"/>
    <property type="evidence" value="ECO:0007669"/>
    <property type="project" value="InterPro"/>
</dbReference>
<evidence type="ECO:0000313" key="2">
    <source>
        <dbReference type="Proteomes" id="UP000260793"/>
    </source>
</evidence>
<name>A0A3E4LWU4_9FIRM</name>
<sequence>MEFFIPMVPPTITHQEKKVRVVNGKPIFYEPEKLKTARQKLMAYLGYHVPEEPFHTGVQLVTKWCFPRGRHKDGDYRLTKPDTDNLQKLLKDCMTVIGFWDDDALVASEVVEKFWAEIPGIYIKVTEL</sequence>
<dbReference type="InterPro" id="IPR036614">
    <property type="entry name" value="RusA-like_sf"/>
</dbReference>
<dbReference type="Gene3D" id="3.30.1330.70">
    <property type="entry name" value="Holliday junction resolvase RusA"/>
    <property type="match status" value="1"/>
</dbReference>
<evidence type="ECO:0000313" key="1">
    <source>
        <dbReference type="EMBL" id="RGK41938.1"/>
    </source>
</evidence>
<gene>
    <name evidence="1" type="ORF">DXD17_02595</name>
</gene>
<dbReference type="Proteomes" id="UP000260793">
    <property type="component" value="Unassembled WGS sequence"/>
</dbReference>
<dbReference type="GO" id="GO:0006310">
    <property type="term" value="P:DNA recombination"/>
    <property type="evidence" value="ECO:0007669"/>
    <property type="project" value="InterPro"/>
</dbReference>
<protein>
    <submittedName>
        <fullName evidence="1">RusA family crossover junction endodeoxyribonuclease</fullName>
    </submittedName>
</protein>
<accession>A0A3E4LWU4</accession>
<proteinExistence type="predicted"/>
<dbReference type="SUPFAM" id="SSF103084">
    <property type="entry name" value="Holliday junction resolvase RusA"/>
    <property type="match status" value="1"/>
</dbReference>
<dbReference type="EMBL" id="QSQN01000005">
    <property type="protein sequence ID" value="RGK41938.1"/>
    <property type="molecule type" value="Genomic_DNA"/>
</dbReference>
<reference evidence="1 2" key="1">
    <citation type="submission" date="2018-08" db="EMBL/GenBank/DDBJ databases">
        <title>A genome reference for cultivated species of the human gut microbiota.</title>
        <authorList>
            <person name="Zou Y."/>
            <person name="Xue W."/>
            <person name="Luo G."/>
        </authorList>
    </citation>
    <scope>NUCLEOTIDE SEQUENCE [LARGE SCALE GENOMIC DNA]</scope>
    <source>
        <strain evidence="1 2">TF11-7</strain>
    </source>
</reference>
<organism evidence="1 2">
    <name type="scientific">[Ruminococcus] lactaris</name>
    <dbReference type="NCBI Taxonomy" id="46228"/>
    <lineage>
        <taxon>Bacteria</taxon>
        <taxon>Bacillati</taxon>
        <taxon>Bacillota</taxon>
        <taxon>Clostridia</taxon>
        <taxon>Lachnospirales</taxon>
        <taxon>Lachnospiraceae</taxon>
        <taxon>Mediterraneibacter</taxon>
    </lineage>
</organism>